<accession>A0A318IVN5</accession>
<keyword evidence="1" id="KW-0732">Signal</keyword>
<dbReference type="EMBL" id="QJKB01000011">
    <property type="protein sequence ID" value="PXX38670.1"/>
    <property type="molecule type" value="Genomic_DNA"/>
</dbReference>
<evidence type="ECO:0008006" key="4">
    <source>
        <dbReference type="Google" id="ProtNLM"/>
    </source>
</evidence>
<name>A0A318IVN5_9BURK</name>
<dbReference type="OrthoDB" id="9156636at2"/>
<dbReference type="AlphaFoldDB" id="A0A318IVN5"/>
<protein>
    <recommendedName>
        <fullName evidence="4">Lipoprotein</fullName>
    </recommendedName>
</protein>
<keyword evidence="3" id="KW-1185">Reference proteome</keyword>
<evidence type="ECO:0000313" key="2">
    <source>
        <dbReference type="EMBL" id="PXX38670.1"/>
    </source>
</evidence>
<feature type="chain" id="PRO_5016297763" description="Lipoprotein" evidence="1">
    <location>
        <begin position="21"/>
        <end position="157"/>
    </location>
</feature>
<gene>
    <name evidence="2" type="ORF">DFR42_11135</name>
</gene>
<evidence type="ECO:0000256" key="1">
    <source>
        <dbReference type="SAM" id="SignalP"/>
    </source>
</evidence>
<organism evidence="2 3">
    <name type="scientific">Undibacterium pigrum</name>
    <dbReference type="NCBI Taxonomy" id="401470"/>
    <lineage>
        <taxon>Bacteria</taxon>
        <taxon>Pseudomonadati</taxon>
        <taxon>Pseudomonadota</taxon>
        <taxon>Betaproteobacteria</taxon>
        <taxon>Burkholderiales</taxon>
        <taxon>Oxalobacteraceae</taxon>
        <taxon>Undibacterium</taxon>
    </lineage>
</organism>
<feature type="signal peptide" evidence="1">
    <location>
        <begin position="1"/>
        <end position="20"/>
    </location>
</feature>
<reference evidence="2 3" key="1">
    <citation type="submission" date="2018-05" db="EMBL/GenBank/DDBJ databases">
        <title>Genomic Encyclopedia of Type Strains, Phase IV (KMG-IV): sequencing the most valuable type-strain genomes for metagenomic binning, comparative biology and taxonomic classification.</title>
        <authorList>
            <person name="Goeker M."/>
        </authorList>
    </citation>
    <scope>NUCLEOTIDE SEQUENCE [LARGE SCALE GENOMIC DNA]</scope>
    <source>
        <strain evidence="2 3">DSM 19792</strain>
    </source>
</reference>
<sequence>MKYKLAKFLIITASAAMSSACVTTPYVAPQSGPVADLAIRIIPAKGTGFTLSVYDDAENCSGARTLMDDAGKISISSTKLVANKLTTFSYYEVQGNLSCTVNFSFLPEADHIYVLDTVTGRNRCSYRIVDATDKQRMVGVPVTMRTVGGAMCLRMKK</sequence>
<evidence type="ECO:0000313" key="3">
    <source>
        <dbReference type="Proteomes" id="UP000247792"/>
    </source>
</evidence>
<dbReference type="PROSITE" id="PS51257">
    <property type="entry name" value="PROKAR_LIPOPROTEIN"/>
    <property type="match status" value="1"/>
</dbReference>
<dbReference type="RefSeq" id="WP_110257519.1">
    <property type="nucleotide sequence ID" value="NZ_QJKB01000011.1"/>
</dbReference>
<dbReference type="Proteomes" id="UP000247792">
    <property type="component" value="Unassembled WGS sequence"/>
</dbReference>
<proteinExistence type="predicted"/>
<comment type="caution">
    <text evidence="2">The sequence shown here is derived from an EMBL/GenBank/DDBJ whole genome shotgun (WGS) entry which is preliminary data.</text>
</comment>